<evidence type="ECO:0000313" key="5">
    <source>
        <dbReference type="Proteomes" id="UP000004671"/>
    </source>
</evidence>
<dbReference type="Gene3D" id="1.25.40.10">
    <property type="entry name" value="Tetratricopeptide repeat domain"/>
    <property type="match status" value="1"/>
</dbReference>
<protein>
    <recommendedName>
        <fullName evidence="7">Tetratricopeptide repeat-containing protein</fullName>
    </recommendedName>
</protein>
<dbReference type="AlphaFoldDB" id="H1XQX8"/>
<keyword evidence="2" id="KW-0732">Signal</keyword>
<dbReference type="EMBL" id="CM001402">
    <property type="protein sequence ID" value="EHO40072.1"/>
    <property type="molecule type" value="Genomic_DNA"/>
</dbReference>
<evidence type="ECO:0000256" key="1">
    <source>
        <dbReference type="SAM" id="Phobius"/>
    </source>
</evidence>
<dbReference type="KEGG" id="caby:Cabys_3236"/>
<keyword evidence="1" id="KW-0472">Membrane</keyword>
<sequence precursor="true">MCKKTITSILIVAFFWLAFSETLFALQNDNSISAQLKKARSDYYEGHFEQAQEIVMKLLKSGTLNSEQQFEALIILAEIRRAVNDEPGARKIIRRILEIKPDYNPTIEQEPPSFVLLVQEERRALKKNEKAFYQNKKFWLISGAATVGLFGIILLKNGNGGGQDNILPAPPDWPKE</sequence>
<feature type="chain" id="PRO_5010834583" description="Tetratricopeptide repeat-containing protein" evidence="2">
    <location>
        <begin position="26"/>
        <end position="176"/>
    </location>
</feature>
<evidence type="ECO:0000313" key="4">
    <source>
        <dbReference type="EMBL" id="EHO40072.1"/>
    </source>
</evidence>
<dbReference type="InterPro" id="IPR011990">
    <property type="entry name" value="TPR-like_helical_dom_sf"/>
</dbReference>
<name>H1XQX8_CALAY</name>
<dbReference type="eggNOG" id="ENOG502ZQXA">
    <property type="taxonomic scope" value="Bacteria"/>
</dbReference>
<keyword evidence="1" id="KW-1133">Transmembrane helix</keyword>
<accession>H1XQX8</accession>
<dbReference type="SUPFAM" id="SSF48452">
    <property type="entry name" value="TPR-like"/>
    <property type="match status" value="1"/>
</dbReference>
<reference evidence="4 5" key="1">
    <citation type="submission" date="2011-09" db="EMBL/GenBank/DDBJ databases">
        <title>The permanent draft genome of Caldithrix abyssi DSM 13497.</title>
        <authorList>
            <consortium name="US DOE Joint Genome Institute (JGI-PGF)"/>
            <person name="Lucas S."/>
            <person name="Han J."/>
            <person name="Lapidus A."/>
            <person name="Bruce D."/>
            <person name="Goodwin L."/>
            <person name="Pitluck S."/>
            <person name="Peters L."/>
            <person name="Kyrpides N."/>
            <person name="Mavromatis K."/>
            <person name="Ivanova N."/>
            <person name="Mikhailova N."/>
            <person name="Chertkov O."/>
            <person name="Detter J.C."/>
            <person name="Tapia R."/>
            <person name="Han C."/>
            <person name="Land M."/>
            <person name="Hauser L."/>
            <person name="Markowitz V."/>
            <person name="Cheng J.-F."/>
            <person name="Hugenholtz P."/>
            <person name="Woyke T."/>
            <person name="Wu D."/>
            <person name="Spring S."/>
            <person name="Brambilla E."/>
            <person name="Klenk H.-P."/>
            <person name="Eisen J.A."/>
        </authorList>
    </citation>
    <scope>NUCLEOTIDE SEQUENCE [LARGE SCALE GENOMIC DNA]</scope>
    <source>
        <strain evidence="4 5">DSM 13497</strain>
    </source>
</reference>
<evidence type="ECO:0000313" key="3">
    <source>
        <dbReference type="EMBL" id="APF19984.1"/>
    </source>
</evidence>
<organism evidence="4 5">
    <name type="scientific">Caldithrix abyssi DSM 13497</name>
    <dbReference type="NCBI Taxonomy" id="880073"/>
    <lineage>
        <taxon>Bacteria</taxon>
        <taxon>Pseudomonadati</taxon>
        <taxon>Calditrichota</taxon>
        <taxon>Calditrichia</taxon>
        <taxon>Calditrichales</taxon>
        <taxon>Calditrichaceae</taxon>
        <taxon>Caldithrix</taxon>
    </lineage>
</organism>
<evidence type="ECO:0000313" key="6">
    <source>
        <dbReference type="Proteomes" id="UP000183868"/>
    </source>
</evidence>
<dbReference type="EMBL" id="CP018099">
    <property type="protein sequence ID" value="APF19984.1"/>
    <property type="molecule type" value="Genomic_DNA"/>
</dbReference>
<dbReference type="STRING" id="880073.Cabys_3236"/>
<evidence type="ECO:0000256" key="2">
    <source>
        <dbReference type="SAM" id="SignalP"/>
    </source>
</evidence>
<dbReference type="HOGENOM" id="CLU_1522421_0_0_0"/>
<dbReference type="PaxDb" id="880073-Calab_0427"/>
<feature type="transmembrane region" description="Helical" evidence="1">
    <location>
        <begin position="138"/>
        <end position="155"/>
    </location>
</feature>
<gene>
    <name evidence="3" type="ORF">Cabys_3236</name>
    <name evidence="4" type="ORF">Calab_0427</name>
</gene>
<dbReference type="InParanoid" id="H1XQX8"/>
<dbReference type="Proteomes" id="UP000004671">
    <property type="component" value="Chromosome"/>
</dbReference>
<feature type="signal peptide" evidence="2">
    <location>
        <begin position="1"/>
        <end position="25"/>
    </location>
</feature>
<evidence type="ECO:0008006" key="7">
    <source>
        <dbReference type="Google" id="ProtNLM"/>
    </source>
</evidence>
<proteinExistence type="predicted"/>
<keyword evidence="1" id="KW-0812">Transmembrane</keyword>
<dbReference type="Proteomes" id="UP000183868">
    <property type="component" value="Chromosome"/>
</dbReference>
<keyword evidence="5" id="KW-1185">Reference proteome</keyword>
<reference evidence="3 6" key="2">
    <citation type="submission" date="2016-11" db="EMBL/GenBank/DDBJ databases">
        <title>Genomic analysis of Caldithrix abyssi and proposal of a novel bacterial phylum Caldithrichaeota.</title>
        <authorList>
            <person name="Kublanov I."/>
            <person name="Sigalova O."/>
            <person name="Gavrilov S."/>
            <person name="Lebedinsky A."/>
            <person name="Ivanova N."/>
            <person name="Daum C."/>
            <person name="Reddy T."/>
            <person name="Klenk H.P."/>
            <person name="Goker M."/>
            <person name="Reva O."/>
            <person name="Miroshnichenko M."/>
            <person name="Kyprides N."/>
            <person name="Woyke T."/>
            <person name="Gelfand M."/>
        </authorList>
    </citation>
    <scope>NUCLEOTIDE SEQUENCE [LARGE SCALE GENOMIC DNA]</scope>
    <source>
        <strain evidence="3 6">LF13</strain>
    </source>
</reference>
<dbReference type="RefSeq" id="WP_006926989.1">
    <property type="nucleotide sequence ID" value="NZ_CM001402.1"/>
</dbReference>